<protein>
    <recommendedName>
        <fullName evidence="5">3-methyl-2-oxobutanoate hydroxymethyltransferase</fullName>
        <ecNumber evidence="5">2.1.2.11</ecNumber>
    </recommendedName>
    <alternativeName>
        <fullName evidence="5">Ketopantoate hydroxymethyltransferase</fullName>
        <shortName evidence="5">KPHMT</shortName>
    </alternativeName>
</protein>
<feature type="binding site" evidence="5">
    <location>
        <begin position="115"/>
        <end position="116"/>
    </location>
    <ligand>
        <name>3-methyl-2-oxobutanoate</name>
        <dbReference type="ChEBI" id="CHEBI:11851"/>
    </ligand>
</feature>
<name>A0ABS1DBR2_9PROT</name>
<evidence type="ECO:0000256" key="5">
    <source>
        <dbReference type="HAMAP-Rule" id="MF_00156"/>
    </source>
</evidence>
<comment type="pathway">
    <text evidence="5">Cofactor biosynthesis; (R)-pantothenate biosynthesis; (R)-pantoate from 3-methyl-2-oxobutanoate: step 1/2.</text>
</comment>
<feature type="active site" description="Proton acceptor" evidence="5">
    <location>
        <position position="253"/>
    </location>
</feature>
<dbReference type="NCBIfam" id="TIGR00222">
    <property type="entry name" value="panB"/>
    <property type="match status" value="1"/>
</dbReference>
<feature type="binding site" evidence="5">
    <location>
        <position position="184"/>
    </location>
    <ligand>
        <name>3-methyl-2-oxobutanoate</name>
        <dbReference type="ChEBI" id="CHEBI:11851"/>
    </ligand>
</feature>
<comment type="function">
    <text evidence="5">Catalyzes the reversible reaction in which hydroxymethyl group from 5,10-methylenetetrahydrofolate is transferred onto alpha-ketoisovalerate to form ketopantoate.</text>
</comment>
<dbReference type="Proteomes" id="UP001296873">
    <property type="component" value="Unassembled WGS sequence"/>
</dbReference>
<feature type="binding site" evidence="5">
    <location>
        <position position="186"/>
    </location>
    <ligand>
        <name>Mg(2+)</name>
        <dbReference type="ChEBI" id="CHEBI:18420"/>
    </ligand>
</feature>
<comment type="subcellular location">
    <subcellularLocation>
        <location evidence="5">Cytoplasm</location>
    </subcellularLocation>
</comment>
<feature type="region of interest" description="Disordered" evidence="6">
    <location>
        <begin position="44"/>
        <end position="79"/>
    </location>
</feature>
<comment type="cofactor">
    <cofactor evidence="5">
        <name>Mg(2+)</name>
        <dbReference type="ChEBI" id="CHEBI:18420"/>
    </cofactor>
    <text evidence="5">Binds 1 Mg(2+) ion per subunit.</text>
</comment>
<reference evidence="7 8" key="1">
    <citation type="journal article" date="2020" name="Microorganisms">
        <title>Osmotic Adaptation and Compatible Solute Biosynthesis of Phototrophic Bacteria as Revealed from Genome Analyses.</title>
        <authorList>
            <person name="Imhoff J.F."/>
            <person name="Rahn T."/>
            <person name="Kunzel S."/>
            <person name="Keller A."/>
            <person name="Neulinger S.C."/>
        </authorList>
    </citation>
    <scope>NUCLEOTIDE SEQUENCE [LARGE SCALE GENOMIC DNA]</scope>
    <source>
        <strain evidence="7 8">DSM 9895</strain>
    </source>
</reference>
<evidence type="ECO:0000256" key="4">
    <source>
        <dbReference type="ARBA" id="ARBA00022679"/>
    </source>
</evidence>
<sequence length="340" mass="36660">MRPRLCLGVRPPRRPRVCTAKHRYVQTSTPRPCAPGGCRRRRLARDSSERAPFVTEPTVETGSDSRAARPTPARRTSVRDIQARKGGTPLVCLTAYTAPMARLLDAHADLLLVGDSLGMAVYGLDTTLDVSVEMMINHGRAVAKTAERACVVVDLPFGSYQESPEQAFRNAATVLARTGASAVKLEGGQEMAETVRFLSARGIPVMGHVGLTPQAVNQLGGFRVQGRDEAAAERIRGDATAIARAGAFAIVVEGVIEPLAREITRAVKIPTVGIGASADCDGQVLVSEDMLGLFGENTPRFVKHYARLDQTIDAAVRQYAEEVRQRGFPEAAHVTRPRQS</sequence>
<gene>
    <name evidence="5 7" type="primary">panB</name>
    <name evidence="7" type="ORF">CKO28_07605</name>
</gene>
<comment type="catalytic activity">
    <reaction evidence="5">
        <text>(6R)-5,10-methylene-5,6,7,8-tetrahydrofolate + 3-methyl-2-oxobutanoate + H2O = 2-dehydropantoate + (6S)-5,6,7,8-tetrahydrofolate</text>
        <dbReference type="Rhea" id="RHEA:11824"/>
        <dbReference type="ChEBI" id="CHEBI:11561"/>
        <dbReference type="ChEBI" id="CHEBI:11851"/>
        <dbReference type="ChEBI" id="CHEBI:15377"/>
        <dbReference type="ChEBI" id="CHEBI:15636"/>
        <dbReference type="ChEBI" id="CHEBI:57453"/>
        <dbReference type="EC" id="2.1.2.11"/>
    </reaction>
</comment>
<evidence type="ECO:0000313" key="7">
    <source>
        <dbReference type="EMBL" id="MBK1667899.1"/>
    </source>
</evidence>
<comment type="caution">
    <text evidence="7">The sequence shown here is derived from an EMBL/GenBank/DDBJ whole genome shotgun (WGS) entry which is preliminary data.</text>
</comment>
<feature type="binding site" evidence="5">
    <location>
        <position position="115"/>
    </location>
    <ligand>
        <name>Mg(2+)</name>
        <dbReference type="ChEBI" id="CHEBI:18420"/>
    </ligand>
</feature>
<dbReference type="NCBIfam" id="NF001452">
    <property type="entry name" value="PRK00311.1"/>
    <property type="match status" value="1"/>
</dbReference>
<dbReference type="SUPFAM" id="SSF51621">
    <property type="entry name" value="Phosphoenolpyruvate/pyruvate domain"/>
    <property type="match status" value="1"/>
</dbReference>
<feature type="binding site" evidence="5">
    <location>
        <position position="154"/>
    </location>
    <ligand>
        <name>Mg(2+)</name>
        <dbReference type="ChEBI" id="CHEBI:18420"/>
    </ligand>
</feature>
<evidence type="ECO:0000256" key="2">
    <source>
        <dbReference type="ARBA" id="ARBA00011424"/>
    </source>
</evidence>
<evidence type="ECO:0000313" key="8">
    <source>
        <dbReference type="Proteomes" id="UP001296873"/>
    </source>
</evidence>
<dbReference type="Gene3D" id="3.20.20.60">
    <property type="entry name" value="Phosphoenolpyruvate-binding domains"/>
    <property type="match status" value="1"/>
</dbReference>
<keyword evidence="5" id="KW-0460">Magnesium</keyword>
<keyword evidence="5" id="KW-0479">Metal-binding</keyword>
<dbReference type="EMBL" id="NRRL01000013">
    <property type="protein sequence ID" value="MBK1667899.1"/>
    <property type="molecule type" value="Genomic_DNA"/>
</dbReference>
<evidence type="ECO:0000256" key="3">
    <source>
        <dbReference type="ARBA" id="ARBA00022655"/>
    </source>
</evidence>
<accession>A0ABS1DBR2</accession>
<organism evidence="7 8">
    <name type="scientific">Rhodovibrio sodomensis</name>
    <dbReference type="NCBI Taxonomy" id="1088"/>
    <lineage>
        <taxon>Bacteria</taxon>
        <taxon>Pseudomonadati</taxon>
        <taxon>Pseudomonadota</taxon>
        <taxon>Alphaproteobacteria</taxon>
        <taxon>Rhodospirillales</taxon>
        <taxon>Rhodovibrionaceae</taxon>
        <taxon>Rhodovibrio</taxon>
    </lineage>
</organism>
<dbReference type="HAMAP" id="MF_00156">
    <property type="entry name" value="PanB"/>
    <property type="match status" value="1"/>
</dbReference>
<keyword evidence="3 5" id="KW-0566">Pantothenate biosynthesis</keyword>
<dbReference type="Pfam" id="PF02548">
    <property type="entry name" value="Pantoate_transf"/>
    <property type="match status" value="1"/>
</dbReference>
<dbReference type="CDD" id="cd06557">
    <property type="entry name" value="KPHMT-like"/>
    <property type="match status" value="1"/>
</dbReference>
<dbReference type="EC" id="2.1.2.11" evidence="5"/>
<keyword evidence="4 5" id="KW-0808">Transferase</keyword>
<keyword evidence="5" id="KW-0963">Cytoplasm</keyword>
<dbReference type="InterPro" id="IPR015813">
    <property type="entry name" value="Pyrv/PenolPyrv_kinase-like_dom"/>
</dbReference>
<feature type="binding site" evidence="5">
    <location>
        <position position="154"/>
    </location>
    <ligand>
        <name>3-methyl-2-oxobutanoate</name>
        <dbReference type="ChEBI" id="CHEBI:11851"/>
    </ligand>
</feature>
<dbReference type="InterPro" id="IPR003700">
    <property type="entry name" value="Pantoate_hydroxy_MeTrfase"/>
</dbReference>
<comment type="similarity">
    <text evidence="1 5">Belongs to the PanB family.</text>
</comment>
<dbReference type="PANTHER" id="PTHR20881">
    <property type="entry name" value="3-METHYL-2-OXOBUTANOATE HYDROXYMETHYLTRANSFERASE"/>
    <property type="match status" value="1"/>
</dbReference>
<proteinExistence type="inferred from homology"/>
<comment type="subunit">
    <text evidence="2 5">Homodecamer; pentamer of dimers.</text>
</comment>
<evidence type="ECO:0000256" key="6">
    <source>
        <dbReference type="SAM" id="MobiDB-lite"/>
    </source>
</evidence>
<dbReference type="InterPro" id="IPR040442">
    <property type="entry name" value="Pyrv_kinase-like_dom_sf"/>
</dbReference>
<dbReference type="PANTHER" id="PTHR20881:SF0">
    <property type="entry name" value="3-METHYL-2-OXOBUTANOATE HYDROXYMETHYLTRANSFERASE"/>
    <property type="match status" value="1"/>
</dbReference>
<evidence type="ECO:0000256" key="1">
    <source>
        <dbReference type="ARBA" id="ARBA00008676"/>
    </source>
</evidence>
<keyword evidence="8" id="KW-1185">Reference proteome</keyword>